<sequence length="512" mass="56090">MSNDNADSSSSANYSPKPIERDGKSKSFVKAMASALESPRDQGSTTPLLMVCFDEGRPSFPSLASALQPKACANEEQENEPVITKQQLTSFISTESSEQGIQEEKEQVERISIANDNDATTATACDLVPPPPPMTSIIKVTVSEKKQTTKCSIDSVETAPIRIENSETVATTTSNQAGPMKLTLQSEATVDNVDPEKMKEKQNIALLRSIVKKNKDCSSSRSGASSSNTFQQVKGSLEAIIVSSSLAEGNGDESDVEALVEQVLSSPSSVGLENTNFRETISQPVDTFMEDTVQDLQLVERHVHNVIETTLSDLSNSTLSHNINTLMKDEIPAALDRILSGLMKANDYMRVRFSEIQTVIDDLQAKAKIISNRTPLERRIQAHENNKKVFCEMTTELDINDLKKKDVISLSETDFSSSVVKNIYSRVAKVDLSFPSYYQVLKHVGIPLEFDETELIVDHRSSVSITTHPTNGFRNSYARPTTATDLSTSHSASQSSSTQQDALSLSERISSY</sequence>
<feature type="compositionally biased region" description="Low complexity" evidence="1">
    <location>
        <begin position="484"/>
        <end position="506"/>
    </location>
</feature>
<reference evidence="2 3" key="1">
    <citation type="journal article" date="2018" name="BMC Genomics">
        <title>The genome of Naegleria lovaniensis, the basis for a comparative approach to unravel pathogenicity factors of the human pathogenic amoeba N. fowleri.</title>
        <authorList>
            <person name="Liechti N."/>
            <person name="Schurch N."/>
            <person name="Bruggmann R."/>
            <person name="Wittwer M."/>
        </authorList>
    </citation>
    <scope>NUCLEOTIDE SEQUENCE [LARGE SCALE GENOMIC DNA]</scope>
    <source>
        <strain evidence="2 3">ATCC 30569</strain>
    </source>
</reference>
<feature type="region of interest" description="Disordered" evidence="1">
    <location>
        <begin position="467"/>
        <end position="512"/>
    </location>
</feature>
<proteinExistence type="predicted"/>
<name>A0AA88GTR5_NAELO</name>
<feature type="compositionally biased region" description="Low complexity" evidence="1">
    <location>
        <begin position="1"/>
        <end position="13"/>
    </location>
</feature>
<protein>
    <submittedName>
        <fullName evidence="2">Uncharacterized protein</fullName>
    </submittedName>
</protein>
<feature type="compositionally biased region" description="Polar residues" evidence="1">
    <location>
        <begin position="467"/>
        <end position="483"/>
    </location>
</feature>
<evidence type="ECO:0000256" key="1">
    <source>
        <dbReference type="SAM" id="MobiDB-lite"/>
    </source>
</evidence>
<dbReference type="Proteomes" id="UP000816034">
    <property type="component" value="Unassembled WGS sequence"/>
</dbReference>
<dbReference type="GeneID" id="68095911"/>
<dbReference type="RefSeq" id="XP_044549634.1">
    <property type="nucleotide sequence ID" value="XM_044692986.1"/>
</dbReference>
<organism evidence="2 3">
    <name type="scientific">Naegleria lovaniensis</name>
    <name type="common">Amoeba</name>
    <dbReference type="NCBI Taxonomy" id="51637"/>
    <lineage>
        <taxon>Eukaryota</taxon>
        <taxon>Discoba</taxon>
        <taxon>Heterolobosea</taxon>
        <taxon>Tetramitia</taxon>
        <taxon>Eutetramitia</taxon>
        <taxon>Vahlkampfiidae</taxon>
        <taxon>Naegleria</taxon>
    </lineage>
</organism>
<dbReference type="AlphaFoldDB" id="A0AA88GTR5"/>
<gene>
    <name evidence="2" type="ORF">C9374_003456</name>
</gene>
<comment type="caution">
    <text evidence="2">The sequence shown here is derived from an EMBL/GenBank/DDBJ whole genome shotgun (WGS) entry which is preliminary data.</text>
</comment>
<keyword evidence="3" id="KW-1185">Reference proteome</keyword>
<evidence type="ECO:0000313" key="2">
    <source>
        <dbReference type="EMBL" id="KAG2385641.1"/>
    </source>
</evidence>
<accession>A0AA88GTR5</accession>
<feature type="region of interest" description="Disordered" evidence="1">
    <location>
        <begin position="1"/>
        <end position="26"/>
    </location>
</feature>
<evidence type="ECO:0000313" key="3">
    <source>
        <dbReference type="Proteomes" id="UP000816034"/>
    </source>
</evidence>
<dbReference type="EMBL" id="PYSW02000018">
    <property type="protein sequence ID" value="KAG2385641.1"/>
    <property type="molecule type" value="Genomic_DNA"/>
</dbReference>